<evidence type="ECO:0000256" key="4">
    <source>
        <dbReference type="ARBA" id="ARBA00022989"/>
    </source>
</evidence>
<feature type="transmembrane region" description="Helical" evidence="6">
    <location>
        <begin position="106"/>
        <end position="126"/>
    </location>
</feature>
<protein>
    <submittedName>
        <fullName evidence="8">ABC transporter permease</fullName>
    </submittedName>
</protein>
<comment type="subcellular location">
    <subcellularLocation>
        <location evidence="1">Cell membrane</location>
        <topology evidence="1">Multi-pass membrane protein</topology>
    </subcellularLocation>
</comment>
<organism evidence="8">
    <name type="scientific">Streptomyces sp. R28</name>
    <dbReference type="NCBI Taxonomy" id="3238628"/>
    <lineage>
        <taxon>Bacteria</taxon>
        <taxon>Bacillati</taxon>
        <taxon>Actinomycetota</taxon>
        <taxon>Actinomycetes</taxon>
        <taxon>Kitasatosporales</taxon>
        <taxon>Streptomycetaceae</taxon>
        <taxon>Streptomyces</taxon>
    </lineage>
</organism>
<dbReference type="AlphaFoldDB" id="A0AB39Q6U5"/>
<keyword evidence="4 6" id="KW-1133">Transmembrane helix</keyword>
<proteinExistence type="predicted"/>
<sequence>MAGSAFLRQNGVRVGDRVSLEKGGRTEAVLVVGEFMQSNARVVAAGWSTLTALAPHEKPISYHVGLRDGSDPAAYARAARAADPGITPDVRGSNAITQTVMGSASALTLMPAVVASLGVFNTVVLNTRDRRRDLGMPKSIGMTPRQVTVMTVTSMAVLGAIGSLLGIPLGVAGYDLVVPP</sequence>
<evidence type="ECO:0000256" key="1">
    <source>
        <dbReference type="ARBA" id="ARBA00004651"/>
    </source>
</evidence>
<keyword evidence="3 6" id="KW-0812">Transmembrane</keyword>
<evidence type="ECO:0000313" key="8">
    <source>
        <dbReference type="EMBL" id="XDQ38620.1"/>
    </source>
</evidence>
<feature type="transmembrane region" description="Helical" evidence="6">
    <location>
        <begin position="147"/>
        <end position="171"/>
    </location>
</feature>
<keyword evidence="2" id="KW-1003">Cell membrane</keyword>
<dbReference type="InterPro" id="IPR051125">
    <property type="entry name" value="ABC-4/HrtB_transporter"/>
</dbReference>
<evidence type="ECO:0000256" key="2">
    <source>
        <dbReference type="ARBA" id="ARBA00022475"/>
    </source>
</evidence>
<dbReference type="PANTHER" id="PTHR43738">
    <property type="entry name" value="ABC TRANSPORTER, MEMBRANE PROTEIN"/>
    <property type="match status" value="1"/>
</dbReference>
<name>A0AB39Q6U5_9ACTN</name>
<dbReference type="Pfam" id="PF02687">
    <property type="entry name" value="FtsX"/>
    <property type="match status" value="1"/>
</dbReference>
<reference evidence="8" key="1">
    <citation type="submission" date="2024-07" db="EMBL/GenBank/DDBJ databases">
        <authorList>
            <person name="Yu S.T."/>
        </authorList>
    </citation>
    <scope>NUCLEOTIDE SEQUENCE</scope>
    <source>
        <strain evidence="8">R28</strain>
    </source>
</reference>
<evidence type="ECO:0000256" key="5">
    <source>
        <dbReference type="ARBA" id="ARBA00023136"/>
    </source>
</evidence>
<gene>
    <name evidence="8" type="ORF">AB5J49_37625</name>
</gene>
<keyword evidence="5 6" id="KW-0472">Membrane</keyword>
<dbReference type="PANTHER" id="PTHR43738:SF2">
    <property type="entry name" value="ABC TRANSPORTER PERMEASE"/>
    <property type="match status" value="1"/>
</dbReference>
<evidence type="ECO:0000259" key="7">
    <source>
        <dbReference type="Pfam" id="PF02687"/>
    </source>
</evidence>
<evidence type="ECO:0000256" key="3">
    <source>
        <dbReference type="ARBA" id="ARBA00022692"/>
    </source>
</evidence>
<dbReference type="RefSeq" id="WP_369173317.1">
    <property type="nucleotide sequence ID" value="NZ_CP163439.1"/>
</dbReference>
<dbReference type="EMBL" id="CP163439">
    <property type="protein sequence ID" value="XDQ38620.1"/>
    <property type="molecule type" value="Genomic_DNA"/>
</dbReference>
<dbReference type="GO" id="GO:0005886">
    <property type="term" value="C:plasma membrane"/>
    <property type="evidence" value="ECO:0007669"/>
    <property type="project" value="UniProtKB-SubCell"/>
</dbReference>
<feature type="domain" description="ABC3 transporter permease C-terminal" evidence="7">
    <location>
        <begin position="111"/>
        <end position="173"/>
    </location>
</feature>
<evidence type="ECO:0000256" key="6">
    <source>
        <dbReference type="SAM" id="Phobius"/>
    </source>
</evidence>
<accession>A0AB39Q6U5</accession>
<dbReference type="InterPro" id="IPR003838">
    <property type="entry name" value="ABC3_permease_C"/>
</dbReference>